<keyword evidence="3" id="KW-1185">Reference proteome</keyword>
<dbReference type="AlphaFoldDB" id="A0AAW4WX87"/>
<protein>
    <submittedName>
        <fullName evidence="2">Tetratricopeptide repeat protein</fullName>
    </submittedName>
</protein>
<accession>A0AAW4WX87</accession>
<feature type="repeat" description="TPR" evidence="1">
    <location>
        <begin position="102"/>
        <end position="135"/>
    </location>
</feature>
<gene>
    <name evidence="2" type="ORF">LJ207_01070</name>
</gene>
<reference evidence="2 3" key="1">
    <citation type="submission" date="2021-10" db="EMBL/GenBank/DDBJ databases">
        <authorList>
            <person name="Grouzdev D.S."/>
            <person name="Pantiukh K.S."/>
            <person name="Krutkina M.S."/>
        </authorList>
    </citation>
    <scope>NUCLEOTIDE SEQUENCE [LARGE SCALE GENOMIC DNA]</scope>
    <source>
        <strain evidence="2 3">Z-7514</strain>
    </source>
</reference>
<name>A0AAW4WX87_9FIRM</name>
<sequence>MSKKILILLLLIFLSIYTVDIYAESNYNWQELIDTTQSQLESNRSDIVLNYTLAVAYANTGEVVKAYEIIDVFGNNVSREEFNQALDPYLKSLATYQNRDNLLLLNYAAFAEVINRNYDDAVDLFEYIIELDPDNLWAYNNAAAALVEIEEFDKAMNYADKALSMQNNEYSHLIKGLVYYKRGNYVRALFQATRSRSLFRALAEDEYQDFMNE</sequence>
<dbReference type="RefSeq" id="WP_229343242.1">
    <property type="nucleotide sequence ID" value="NZ_JAJFAT010000001.1"/>
</dbReference>
<proteinExistence type="predicted"/>
<dbReference type="InterPro" id="IPR019734">
    <property type="entry name" value="TPR_rpt"/>
</dbReference>
<dbReference type="Proteomes" id="UP001199296">
    <property type="component" value="Unassembled WGS sequence"/>
</dbReference>
<dbReference type="Pfam" id="PF14559">
    <property type="entry name" value="TPR_19"/>
    <property type="match status" value="1"/>
</dbReference>
<dbReference type="InterPro" id="IPR011990">
    <property type="entry name" value="TPR-like_helical_dom_sf"/>
</dbReference>
<evidence type="ECO:0000313" key="3">
    <source>
        <dbReference type="Proteomes" id="UP001199296"/>
    </source>
</evidence>
<dbReference type="Gene3D" id="1.25.40.10">
    <property type="entry name" value="Tetratricopeptide repeat domain"/>
    <property type="match status" value="1"/>
</dbReference>
<comment type="caution">
    <text evidence="2">The sequence shown here is derived from an EMBL/GenBank/DDBJ whole genome shotgun (WGS) entry which is preliminary data.</text>
</comment>
<evidence type="ECO:0000313" key="2">
    <source>
        <dbReference type="EMBL" id="MCC3143912.1"/>
    </source>
</evidence>
<organism evidence="2 3">
    <name type="scientific">Halanaerobium polyolivorans</name>
    <dbReference type="NCBI Taxonomy" id="2886943"/>
    <lineage>
        <taxon>Bacteria</taxon>
        <taxon>Bacillati</taxon>
        <taxon>Bacillota</taxon>
        <taxon>Clostridia</taxon>
        <taxon>Halanaerobiales</taxon>
        <taxon>Halanaerobiaceae</taxon>
        <taxon>Halanaerobium</taxon>
    </lineage>
</organism>
<evidence type="ECO:0000256" key="1">
    <source>
        <dbReference type="PROSITE-ProRule" id="PRU00339"/>
    </source>
</evidence>
<dbReference type="EMBL" id="JAJFAT010000001">
    <property type="protein sequence ID" value="MCC3143912.1"/>
    <property type="molecule type" value="Genomic_DNA"/>
</dbReference>
<dbReference type="SUPFAM" id="SSF48452">
    <property type="entry name" value="TPR-like"/>
    <property type="match status" value="1"/>
</dbReference>
<dbReference type="PROSITE" id="PS50005">
    <property type="entry name" value="TPR"/>
    <property type="match status" value="1"/>
</dbReference>
<keyword evidence="1" id="KW-0802">TPR repeat</keyword>
<dbReference type="SMART" id="SM00028">
    <property type="entry name" value="TPR"/>
    <property type="match status" value="2"/>
</dbReference>